<dbReference type="SUPFAM" id="SSF57756">
    <property type="entry name" value="Retrovirus zinc finger-like domains"/>
    <property type="match status" value="1"/>
</dbReference>
<evidence type="ECO:0000256" key="1">
    <source>
        <dbReference type="PROSITE-ProRule" id="PRU00047"/>
    </source>
</evidence>
<dbReference type="Gene3D" id="4.10.60.10">
    <property type="entry name" value="Zinc finger, CCHC-type"/>
    <property type="match status" value="1"/>
</dbReference>
<keyword evidence="1" id="KW-0863">Zinc-finger</keyword>
<sequence>MLVTDGPRFMGATDIIPSMATSTISTEGVDPLAIELARVRGNLTEFKIGKSSEPSNKRVDFVLKGSSNENAFRKRPRLNVEGGSSSSGQAHRVTSCLRRRDRCYRCGQSGHLRRDCPRGNGPLRDATSPLVTSLQAVGGLVSDLTQPMNVPIRGSSGMNFSLRGYLD</sequence>
<reference evidence="3" key="1">
    <citation type="submission" date="2020-07" db="EMBL/GenBank/DDBJ databases">
        <authorList>
            <person name="Lin J."/>
        </authorList>
    </citation>
    <scope>NUCLEOTIDE SEQUENCE</scope>
</reference>
<dbReference type="PROSITE" id="PS50158">
    <property type="entry name" value="ZF_CCHC"/>
    <property type="match status" value="1"/>
</dbReference>
<protein>
    <recommendedName>
        <fullName evidence="2">CCHC-type domain-containing protein</fullName>
    </recommendedName>
</protein>
<dbReference type="GO" id="GO:0008270">
    <property type="term" value="F:zinc ion binding"/>
    <property type="evidence" value="ECO:0007669"/>
    <property type="project" value="UniProtKB-KW"/>
</dbReference>
<evidence type="ECO:0000313" key="3">
    <source>
        <dbReference type="EMBL" id="CAD1843971.1"/>
    </source>
</evidence>
<keyword evidence="1" id="KW-0479">Metal-binding</keyword>
<dbReference type="EMBL" id="LR862137">
    <property type="protein sequence ID" value="CAD1843971.1"/>
    <property type="molecule type" value="Genomic_DNA"/>
</dbReference>
<dbReference type="SMART" id="SM00343">
    <property type="entry name" value="ZnF_C2HC"/>
    <property type="match status" value="1"/>
</dbReference>
<dbReference type="GO" id="GO:0003676">
    <property type="term" value="F:nucleic acid binding"/>
    <property type="evidence" value="ECO:0007669"/>
    <property type="project" value="InterPro"/>
</dbReference>
<keyword evidence="1" id="KW-0862">Zinc</keyword>
<name>A0A6V7QM52_ANACO</name>
<evidence type="ECO:0000259" key="2">
    <source>
        <dbReference type="PROSITE" id="PS50158"/>
    </source>
</evidence>
<accession>A0A6V7QM52</accession>
<dbReference type="InterPro" id="IPR036875">
    <property type="entry name" value="Znf_CCHC_sf"/>
</dbReference>
<proteinExistence type="predicted"/>
<dbReference type="AlphaFoldDB" id="A0A6V7QM52"/>
<dbReference type="InterPro" id="IPR001878">
    <property type="entry name" value="Znf_CCHC"/>
</dbReference>
<gene>
    <name evidence="3" type="ORF">CB5_LOCUS27182</name>
</gene>
<dbReference type="Pfam" id="PF00098">
    <property type="entry name" value="zf-CCHC"/>
    <property type="match status" value="1"/>
</dbReference>
<feature type="domain" description="CCHC-type" evidence="2">
    <location>
        <begin position="102"/>
        <end position="118"/>
    </location>
</feature>
<organism evidence="3">
    <name type="scientific">Ananas comosus var. bracteatus</name>
    <name type="common">red pineapple</name>
    <dbReference type="NCBI Taxonomy" id="296719"/>
    <lineage>
        <taxon>Eukaryota</taxon>
        <taxon>Viridiplantae</taxon>
        <taxon>Streptophyta</taxon>
        <taxon>Embryophyta</taxon>
        <taxon>Tracheophyta</taxon>
        <taxon>Spermatophyta</taxon>
        <taxon>Magnoliopsida</taxon>
        <taxon>Liliopsida</taxon>
        <taxon>Poales</taxon>
        <taxon>Bromeliaceae</taxon>
        <taxon>Bromelioideae</taxon>
        <taxon>Ananas</taxon>
    </lineage>
</organism>